<reference evidence="4 5" key="1">
    <citation type="submission" date="2016-01" db="EMBL/GenBank/DDBJ databases">
        <authorList>
            <person name="Peeters C."/>
        </authorList>
    </citation>
    <scope>NUCLEOTIDE SEQUENCE [LARGE SCALE GENOMIC DNA]</scope>
    <source>
        <strain evidence="4">LMG 29315</strain>
    </source>
</reference>
<dbReference type="InterPro" id="IPR011010">
    <property type="entry name" value="DNA_brk_join_enz"/>
</dbReference>
<dbReference type="GO" id="GO:0003677">
    <property type="term" value="F:DNA binding"/>
    <property type="evidence" value="ECO:0007669"/>
    <property type="project" value="InterPro"/>
</dbReference>
<gene>
    <name evidence="4" type="ORF">AWB72_05570</name>
</gene>
<feature type="domain" description="Tyr recombinase" evidence="3">
    <location>
        <begin position="175"/>
        <end position="418"/>
    </location>
</feature>
<protein>
    <submittedName>
        <fullName evidence="4">Site-specific tyrosine recombinase XerC</fullName>
    </submittedName>
</protein>
<evidence type="ECO:0000259" key="3">
    <source>
        <dbReference type="PROSITE" id="PS51898"/>
    </source>
</evidence>
<dbReference type="InterPro" id="IPR050090">
    <property type="entry name" value="Tyrosine_recombinase_XerCD"/>
</dbReference>
<dbReference type="CDD" id="cd00397">
    <property type="entry name" value="DNA_BRE_C"/>
    <property type="match status" value="1"/>
</dbReference>
<dbReference type="GO" id="GO:0006310">
    <property type="term" value="P:DNA recombination"/>
    <property type="evidence" value="ECO:0007669"/>
    <property type="project" value="UniProtKB-KW"/>
</dbReference>
<dbReference type="InterPro" id="IPR002104">
    <property type="entry name" value="Integrase_catalytic"/>
</dbReference>
<proteinExistence type="predicted"/>
<dbReference type="SUPFAM" id="SSF56349">
    <property type="entry name" value="DNA breaking-rejoining enzymes"/>
    <property type="match status" value="1"/>
</dbReference>
<dbReference type="PANTHER" id="PTHR30349">
    <property type="entry name" value="PHAGE INTEGRASE-RELATED"/>
    <property type="match status" value="1"/>
</dbReference>
<dbReference type="Pfam" id="PF00589">
    <property type="entry name" value="Phage_integrase"/>
    <property type="match status" value="1"/>
</dbReference>
<keyword evidence="1" id="KW-0229">DNA integration</keyword>
<accession>A0A658R5H0</accession>
<dbReference type="AlphaFoldDB" id="A0A658R5H0"/>
<dbReference type="GO" id="GO:0015074">
    <property type="term" value="P:DNA integration"/>
    <property type="evidence" value="ECO:0007669"/>
    <property type="project" value="UniProtKB-KW"/>
</dbReference>
<evidence type="ECO:0000313" key="4">
    <source>
        <dbReference type="EMBL" id="SAL52340.1"/>
    </source>
</evidence>
<keyword evidence="5" id="KW-1185">Reference proteome</keyword>
<keyword evidence="2" id="KW-0233">DNA recombination</keyword>
<comment type="caution">
    <text evidence="4">The sequence shown here is derived from an EMBL/GenBank/DDBJ whole genome shotgun (WGS) entry which is preliminary data.</text>
</comment>
<dbReference type="PANTHER" id="PTHR30349:SF64">
    <property type="entry name" value="PROPHAGE INTEGRASE INTD-RELATED"/>
    <property type="match status" value="1"/>
</dbReference>
<evidence type="ECO:0000256" key="2">
    <source>
        <dbReference type="ARBA" id="ARBA00023172"/>
    </source>
</evidence>
<sequence length="430" mass="49272">MRGCGGDTVWSEVDYALPAGFPFIVDDDNLVVLEDVLLYLHATFIKATGAGLAKHRRRTSMHSVHAAAYDLVDFLRFIVFRIAQRQPGIVISEPQDSGVDHFHLPKFSYSDVIAYRDNLYTRISKQTHEPLADQTCGRRVYRALHYADWLAKRGRLLDEDSRPDIVVVQTNDKDYFVRTLTEQSWRGLQNRLGPLPSQRSEYGFPSSRPRLTAELSLSTGLRVDEVARLTIHQILSLPYDSQATPESKVPLRVTRTKRLKPRTVELPMYLLYELQLYIDGERRDALREAEKYWLRDDSRRPSALFLNGTDAHQHAGKPVKADVISDDFHQACLRNALTSVREKIDPESGVTYFTSVAQHRFHDLRHTFAVWMYLSEKASGNAEPWKQIQTLLGHTSLKTTMDIYLKVVNVERQAINASVFDATRRSWNGD</sequence>
<dbReference type="InterPro" id="IPR013762">
    <property type="entry name" value="Integrase-like_cat_sf"/>
</dbReference>
<name>A0A658R5H0_9BURK</name>
<dbReference type="Gene3D" id="1.10.443.10">
    <property type="entry name" value="Intergrase catalytic core"/>
    <property type="match status" value="1"/>
</dbReference>
<dbReference type="EMBL" id="FCNV02000026">
    <property type="protein sequence ID" value="SAL52340.1"/>
    <property type="molecule type" value="Genomic_DNA"/>
</dbReference>
<dbReference type="PROSITE" id="PS51898">
    <property type="entry name" value="TYR_RECOMBINASE"/>
    <property type="match status" value="1"/>
</dbReference>
<evidence type="ECO:0000256" key="1">
    <source>
        <dbReference type="ARBA" id="ARBA00022908"/>
    </source>
</evidence>
<organism evidence="4 5">
    <name type="scientific">Caballeronia concitans</name>
    <dbReference type="NCBI Taxonomy" id="1777133"/>
    <lineage>
        <taxon>Bacteria</taxon>
        <taxon>Pseudomonadati</taxon>
        <taxon>Pseudomonadota</taxon>
        <taxon>Betaproteobacteria</taxon>
        <taxon>Burkholderiales</taxon>
        <taxon>Burkholderiaceae</taxon>
        <taxon>Caballeronia</taxon>
    </lineage>
</organism>
<evidence type="ECO:0000313" key="5">
    <source>
        <dbReference type="Proteomes" id="UP000198263"/>
    </source>
</evidence>
<dbReference type="Proteomes" id="UP000198263">
    <property type="component" value="Unassembled WGS sequence"/>
</dbReference>